<dbReference type="PANTHER" id="PTHR43775:SF51">
    <property type="entry name" value="INACTIVE PHENOLPHTHIOCEROL SYNTHESIS POLYKETIDE SYNTHASE TYPE I PKS1-RELATED"/>
    <property type="match status" value="1"/>
</dbReference>
<dbReference type="InterPro" id="IPR016035">
    <property type="entry name" value="Acyl_Trfase/lysoPLipase"/>
</dbReference>
<dbReference type="InterPro" id="IPR001031">
    <property type="entry name" value="Thioesterase"/>
</dbReference>
<evidence type="ECO:0000259" key="7">
    <source>
        <dbReference type="PROSITE" id="PS52004"/>
    </source>
</evidence>
<feature type="region of interest" description="Disordered" evidence="5">
    <location>
        <begin position="868"/>
        <end position="900"/>
    </location>
</feature>
<feature type="domain" description="Ketosynthase family 3 (KS3)" evidence="7">
    <location>
        <begin position="2"/>
        <end position="430"/>
    </location>
</feature>
<dbReference type="InterPro" id="IPR014031">
    <property type="entry name" value="Ketoacyl_synth_C"/>
</dbReference>
<dbReference type="InterPro" id="IPR014043">
    <property type="entry name" value="Acyl_transferase_dom"/>
</dbReference>
<feature type="compositionally biased region" description="Low complexity" evidence="5">
    <location>
        <begin position="974"/>
        <end position="987"/>
    </location>
</feature>
<evidence type="ECO:0000256" key="1">
    <source>
        <dbReference type="ARBA" id="ARBA00022450"/>
    </source>
</evidence>
<keyword evidence="3" id="KW-0808">Transferase</keyword>
<dbReference type="InterPro" id="IPR020802">
    <property type="entry name" value="TesA-like"/>
</dbReference>
<dbReference type="SUPFAM" id="SSF53474">
    <property type="entry name" value="alpha/beta-Hydrolases"/>
    <property type="match status" value="1"/>
</dbReference>
<feature type="region of interest" description="Disordered" evidence="5">
    <location>
        <begin position="966"/>
        <end position="987"/>
    </location>
</feature>
<dbReference type="Pfam" id="PF00109">
    <property type="entry name" value="ketoacyl-synt"/>
    <property type="match status" value="1"/>
</dbReference>
<dbReference type="InterPro" id="IPR001227">
    <property type="entry name" value="Ac_transferase_dom_sf"/>
</dbReference>
<gene>
    <name evidence="8" type="ORF">CDG81_21505</name>
</gene>
<dbReference type="SUPFAM" id="SSF53901">
    <property type="entry name" value="Thiolase-like"/>
    <property type="match status" value="1"/>
</dbReference>
<dbReference type="Pfam" id="PF00550">
    <property type="entry name" value="PP-binding"/>
    <property type="match status" value="1"/>
</dbReference>
<dbReference type="EMBL" id="CP022752">
    <property type="protein sequence ID" value="ASU80418.1"/>
    <property type="molecule type" value="Genomic_DNA"/>
</dbReference>
<dbReference type="SMART" id="SM00827">
    <property type="entry name" value="PKS_AT"/>
    <property type="match status" value="1"/>
</dbReference>
<dbReference type="SUPFAM" id="SSF55048">
    <property type="entry name" value="Probable ACP-binding domain of malonyl-CoA ACP transacylase"/>
    <property type="match status" value="1"/>
</dbReference>
<dbReference type="GO" id="GO:0006633">
    <property type="term" value="P:fatty acid biosynthetic process"/>
    <property type="evidence" value="ECO:0007669"/>
    <property type="project" value="InterPro"/>
</dbReference>
<dbReference type="SMART" id="SM00824">
    <property type="entry name" value="PKS_TE"/>
    <property type="match status" value="1"/>
</dbReference>
<dbReference type="SMART" id="SM00825">
    <property type="entry name" value="PKS_KS"/>
    <property type="match status" value="1"/>
</dbReference>
<dbReference type="PANTHER" id="PTHR43775">
    <property type="entry name" value="FATTY ACID SYNTHASE"/>
    <property type="match status" value="1"/>
</dbReference>
<proteinExistence type="predicted"/>
<dbReference type="GO" id="GO:0031177">
    <property type="term" value="F:phosphopantetheine binding"/>
    <property type="evidence" value="ECO:0007669"/>
    <property type="project" value="InterPro"/>
</dbReference>
<dbReference type="PROSITE" id="PS00606">
    <property type="entry name" value="KS3_1"/>
    <property type="match status" value="1"/>
</dbReference>
<evidence type="ECO:0000256" key="3">
    <source>
        <dbReference type="ARBA" id="ARBA00022679"/>
    </source>
</evidence>
<evidence type="ECO:0000256" key="4">
    <source>
        <dbReference type="ARBA" id="ARBA00023315"/>
    </source>
</evidence>
<dbReference type="RefSeq" id="WP_052427763.1">
    <property type="nucleotide sequence ID" value="NZ_CP022752.1"/>
</dbReference>
<evidence type="ECO:0000313" key="8">
    <source>
        <dbReference type="EMBL" id="ASU80418.1"/>
    </source>
</evidence>
<keyword evidence="4" id="KW-0012">Acyltransferase</keyword>
<dbReference type="OrthoDB" id="9778690at2"/>
<evidence type="ECO:0000259" key="6">
    <source>
        <dbReference type="PROSITE" id="PS50075"/>
    </source>
</evidence>
<dbReference type="InterPro" id="IPR016039">
    <property type="entry name" value="Thiolase-like"/>
</dbReference>
<dbReference type="InterPro" id="IPR020806">
    <property type="entry name" value="PKS_PP-bd"/>
</dbReference>
<dbReference type="Gene3D" id="3.40.366.10">
    <property type="entry name" value="Malonyl-Coenzyme A Acyl Carrier Protein, domain 2"/>
    <property type="match status" value="1"/>
</dbReference>
<dbReference type="Pfam" id="PF02801">
    <property type="entry name" value="Ketoacyl-synt_C"/>
    <property type="match status" value="1"/>
</dbReference>
<keyword evidence="1" id="KW-0596">Phosphopantetheine</keyword>
<dbReference type="InterPro" id="IPR029058">
    <property type="entry name" value="AB_hydrolase_fold"/>
</dbReference>
<dbReference type="Proteomes" id="UP000215043">
    <property type="component" value="Chromosome"/>
</dbReference>
<dbReference type="InterPro" id="IPR020841">
    <property type="entry name" value="PKS_Beta-ketoAc_synthase_dom"/>
</dbReference>
<dbReference type="InterPro" id="IPR032821">
    <property type="entry name" value="PKS_assoc"/>
</dbReference>
<name>A0A223RX37_9ACTN</name>
<dbReference type="InterPro" id="IPR036736">
    <property type="entry name" value="ACP-like_sf"/>
</dbReference>
<dbReference type="InterPro" id="IPR050091">
    <property type="entry name" value="PKS_NRPS_Biosynth_Enz"/>
</dbReference>
<dbReference type="Gene3D" id="3.30.70.250">
    <property type="entry name" value="Malonyl-CoA ACP transacylase, ACP-binding"/>
    <property type="match status" value="1"/>
</dbReference>
<keyword evidence="2" id="KW-0597">Phosphoprotein</keyword>
<evidence type="ECO:0000256" key="5">
    <source>
        <dbReference type="SAM" id="MobiDB-lite"/>
    </source>
</evidence>
<evidence type="ECO:0000313" key="9">
    <source>
        <dbReference type="Proteomes" id="UP000215043"/>
    </source>
</evidence>
<protein>
    <submittedName>
        <fullName evidence="8">Type I polyketide synthase</fullName>
    </submittedName>
</protein>
<dbReference type="KEGG" id="aey:CDG81_21505"/>
<dbReference type="AlphaFoldDB" id="A0A223RX37"/>
<dbReference type="Gene3D" id="1.10.1200.10">
    <property type="entry name" value="ACP-like"/>
    <property type="match status" value="1"/>
</dbReference>
<feature type="compositionally biased region" description="Basic and acidic residues" evidence="5">
    <location>
        <begin position="886"/>
        <end position="896"/>
    </location>
</feature>
<dbReference type="Pfam" id="PF00698">
    <property type="entry name" value="Acyl_transf_1"/>
    <property type="match status" value="1"/>
</dbReference>
<dbReference type="SUPFAM" id="SSF52151">
    <property type="entry name" value="FabD/lysophospholipase-like"/>
    <property type="match status" value="1"/>
</dbReference>
<dbReference type="SMART" id="SM00823">
    <property type="entry name" value="PKS_PP"/>
    <property type="match status" value="1"/>
</dbReference>
<dbReference type="PROSITE" id="PS50075">
    <property type="entry name" value="CARRIER"/>
    <property type="match status" value="1"/>
</dbReference>
<dbReference type="GO" id="GO:0004312">
    <property type="term" value="F:fatty acid synthase activity"/>
    <property type="evidence" value="ECO:0007669"/>
    <property type="project" value="TreeGrafter"/>
</dbReference>
<dbReference type="InterPro" id="IPR006162">
    <property type="entry name" value="Ppantetheine_attach_site"/>
</dbReference>
<accession>A0A223RX37</accession>
<evidence type="ECO:0000256" key="2">
    <source>
        <dbReference type="ARBA" id="ARBA00022553"/>
    </source>
</evidence>
<dbReference type="SUPFAM" id="SSF47336">
    <property type="entry name" value="ACP-like"/>
    <property type="match status" value="1"/>
</dbReference>
<dbReference type="PROSITE" id="PS00012">
    <property type="entry name" value="PHOSPHOPANTETHEINE"/>
    <property type="match status" value="1"/>
</dbReference>
<sequence length="1212" mass="128494">MSEAVAIVGMAGRFPGASCPRWLWRVVRESQRTTRRLTPEEAEADGVGGSWTTRDDYVPVAGVLDDVDRFDSAFFGIGASEADLLDPQQRLLLECCSEALEDAGCAPELFGGRIGVFAGVGASSYRLLDGRTSPLNLGTADEALRLITNDKDFAATRAAYRLDLRGPAVSVQTACSTSLVAVHQAALSLSRGDSDAVLAGGASVRVPHRVGYLYQQGGILSPDGCCRPFSAEAAGTVPSSGAGIVLLKRLSDAVENRDHVYAVLLGSAINNDGSPKLSYAAPSVEGQVAVIETALARAGVDPSTIDYLETHGTGTLLGDSMELAALNRSFAARRNEDRTGGCALGSVKANLGHLDVAAGVTGLIKAALSVHHGTVPPAPNSRPESPDLAETARFRLPESAEPWPDREHPRRAGVSSFGIGGTNAHVVLEQAPPVRPPEPPRPHQLLLLSARTETALAQAAGDTSETLREVPLESAAQSLLTGRNARAYRCSVVADGPDEAATAMREARAERIPERRPGLAFLFPGPGAQWPGMLREVYDHEPVFRDALDHCAERLAPRTGHDIRELLCFSSSRDSRASRTLRRTDVAMPAVFAVEYALTRLLDFWNLRPDALLGYSLGECVAACVSGVLGLDDALELVAHRGALLASLPAGGMLNVGLPREELRPLLHGNLAVAVDVGPDICLASGPLSELAELEARLTARGVTCRRVPVDYAGHSAELDPVVGPFRDVVAGLELGPPRLPYLANATGDWITAEQAASPTYWARQLRETVRLNEDFTALADAECGQLLEVGPGRALTSWARRHPDIGRGVDVLPTLGGEASVYRGLLASVGRMWERGQAFDRGAFEFGHAQRRVPLPAHPFERGRHWITSPEEPVGEGGGPVRPSAAERSEPEGVARGHTTTWERVLGVAPVGPDDDFFELGGDSLVAVQLAAAVNEDHRSDIAPQDLLRAPTPRKLAALLGEDGFERTGDSRSSLTALGGSPGASSAAAPPLYLVHPVGGGALVYRDLAESLDGTCEVLGFTARGFQDRLDPRRSVAEMARAYVAELLSHRPEGDFWLGGSSFGGVVAFEMTRLLAERHRAPLLTALIDSPWPPQVSEAELDAETNAARLSDAPPDVRESLVRLRGAHVTALRDHVPAALSGDPPFLYVRASESDYSSENHPESAWREVVPGMLTETSPGGHESMLRHPNASALAAVLTSHLPGGGSGSAS</sequence>
<dbReference type="InterPro" id="IPR009081">
    <property type="entry name" value="PP-bd_ACP"/>
</dbReference>
<dbReference type="Pfam" id="PF00975">
    <property type="entry name" value="Thioesterase"/>
    <property type="match status" value="1"/>
</dbReference>
<dbReference type="Gene3D" id="3.40.50.1820">
    <property type="entry name" value="alpha/beta hydrolase"/>
    <property type="match status" value="1"/>
</dbReference>
<dbReference type="Pfam" id="PF16197">
    <property type="entry name" value="KAsynt_C_assoc"/>
    <property type="match status" value="1"/>
</dbReference>
<dbReference type="GO" id="GO:0004315">
    <property type="term" value="F:3-oxoacyl-[acyl-carrier-protein] synthase activity"/>
    <property type="evidence" value="ECO:0007669"/>
    <property type="project" value="InterPro"/>
</dbReference>
<dbReference type="CDD" id="cd00833">
    <property type="entry name" value="PKS"/>
    <property type="match status" value="1"/>
</dbReference>
<dbReference type="InterPro" id="IPR018201">
    <property type="entry name" value="Ketoacyl_synth_AS"/>
</dbReference>
<reference evidence="8 9" key="1">
    <citation type="submission" date="2017-08" db="EMBL/GenBank/DDBJ databases">
        <title>The complete genome sequence of moderately halophilic actinomycete Actinopolyspora erythraea YIM 90600, the producer of novel erythromycin, novel actinopolysporins A-C and tubercidin.</title>
        <authorList>
            <person name="Yin M."/>
            <person name="Tang S."/>
        </authorList>
    </citation>
    <scope>NUCLEOTIDE SEQUENCE [LARGE SCALE GENOMIC DNA]</scope>
    <source>
        <strain evidence="8 9">YIM 90600</strain>
    </source>
</reference>
<dbReference type="Gene3D" id="3.30.70.3290">
    <property type="match status" value="1"/>
</dbReference>
<feature type="domain" description="Carrier" evidence="6">
    <location>
        <begin position="890"/>
        <end position="965"/>
    </location>
</feature>
<dbReference type="PROSITE" id="PS52004">
    <property type="entry name" value="KS3_2"/>
    <property type="match status" value="1"/>
</dbReference>
<dbReference type="InterPro" id="IPR014030">
    <property type="entry name" value="Ketoacyl_synth_N"/>
</dbReference>
<organism evidence="8 9">
    <name type="scientific">Actinopolyspora erythraea</name>
    <dbReference type="NCBI Taxonomy" id="414996"/>
    <lineage>
        <taxon>Bacteria</taxon>
        <taxon>Bacillati</taxon>
        <taxon>Actinomycetota</taxon>
        <taxon>Actinomycetes</taxon>
        <taxon>Actinopolysporales</taxon>
        <taxon>Actinopolysporaceae</taxon>
        <taxon>Actinopolyspora</taxon>
    </lineage>
</organism>
<dbReference type="InterPro" id="IPR016036">
    <property type="entry name" value="Malonyl_transacylase_ACP-bd"/>
</dbReference>
<dbReference type="Gene3D" id="3.40.47.10">
    <property type="match status" value="1"/>
</dbReference>